<organism evidence="12">
    <name type="scientific">Palpitomonas bilix</name>
    <dbReference type="NCBI Taxonomy" id="652834"/>
    <lineage>
        <taxon>Eukaryota</taxon>
        <taxon>Eukaryota incertae sedis</taxon>
    </lineage>
</organism>
<dbReference type="EC" id="1.1.1.37" evidence="2 9"/>
<comment type="similarity">
    <text evidence="1">Belongs to the LDH/MDH superfamily. MDH type 2 family.</text>
</comment>
<feature type="domain" description="Lactate/malate dehydrogenase N-terminal" evidence="10">
    <location>
        <begin position="35"/>
        <end position="181"/>
    </location>
</feature>
<feature type="binding site" evidence="7">
    <location>
        <position position="71"/>
    </location>
    <ligand>
        <name>NAD(+)</name>
        <dbReference type="ChEBI" id="CHEBI:57540"/>
    </ligand>
</feature>
<dbReference type="PIRSF" id="PIRSF000102">
    <property type="entry name" value="Lac_mal_DH"/>
    <property type="match status" value="1"/>
</dbReference>
<dbReference type="NCBIfam" id="TIGR01759">
    <property type="entry name" value="MalateDH-SF1"/>
    <property type="match status" value="1"/>
</dbReference>
<evidence type="ECO:0000256" key="1">
    <source>
        <dbReference type="ARBA" id="ARBA00009613"/>
    </source>
</evidence>
<dbReference type="Gene3D" id="3.90.110.10">
    <property type="entry name" value="Lactate dehydrogenase/glycoside hydrolase, family 4, C-terminal"/>
    <property type="match status" value="1"/>
</dbReference>
<dbReference type="EMBL" id="HBIB01012217">
    <property type="protein sequence ID" value="CAE0245790.1"/>
    <property type="molecule type" value="Transcribed_RNA"/>
</dbReference>
<dbReference type="Pfam" id="PF00056">
    <property type="entry name" value="Ldh_1_N"/>
    <property type="match status" value="1"/>
</dbReference>
<dbReference type="InterPro" id="IPR011274">
    <property type="entry name" value="Malate_DH_NAD-dep_euk"/>
</dbReference>
<dbReference type="InterPro" id="IPR036291">
    <property type="entry name" value="NAD(P)-bd_dom_sf"/>
</dbReference>
<dbReference type="FunFam" id="3.90.110.10:FF:000002">
    <property type="entry name" value="Malate dehydrogenase"/>
    <property type="match status" value="1"/>
</dbReference>
<evidence type="ECO:0000256" key="7">
    <source>
        <dbReference type="PIRSR" id="PIRSR000102-3"/>
    </source>
</evidence>
<dbReference type="Pfam" id="PF02866">
    <property type="entry name" value="Ldh_1_C"/>
    <property type="match status" value="1"/>
</dbReference>
<feature type="active site" description="Proton acceptor" evidence="5">
    <location>
        <position position="216"/>
    </location>
</feature>
<comment type="catalytic activity">
    <reaction evidence="9">
        <text>(S)-malate + NAD(+) = oxaloacetate + NADH + H(+)</text>
        <dbReference type="Rhea" id="RHEA:21432"/>
        <dbReference type="ChEBI" id="CHEBI:15378"/>
        <dbReference type="ChEBI" id="CHEBI:15589"/>
        <dbReference type="ChEBI" id="CHEBI:16452"/>
        <dbReference type="ChEBI" id="CHEBI:57540"/>
        <dbReference type="ChEBI" id="CHEBI:57945"/>
        <dbReference type="EC" id="1.1.1.37"/>
    </reaction>
</comment>
<proteinExistence type="inferred from homology"/>
<evidence type="ECO:0000313" key="12">
    <source>
        <dbReference type="EMBL" id="CAE0245790.1"/>
    </source>
</evidence>
<feature type="binding site" evidence="7">
    <location>
        <position position="134"/>
    </location>
    <ligand>
        <name>NAD(+)</name>
        <dbReference type="ChEBI" id="CHEBI:57540"/>
    </ligand>
</feature>
<accession>A0A7S3G4F2</accession>
<keyword evidence="4 7" id="KW-0520">NAD</keyword>
<feature type="binding site" evidence="6">
    <location>
        <position position="160"/>
    </location>
    <ligand>
        <name>substrate</name>
    </ligand>
</feature>
<feature type="binding site" evidence="7">
    <location>
        <begin position="158"/>
        <end position="160"/>
    </location>
    <ligand>
        <name>NAD(+)</name>
        <dbReference type="ChEBI" id="CHEBI:57540"/>
    </ligand>
</feature>
<protein>
    <recommendedName>
        <fullName evidence="2 9">Malate dehydrogenase</fullName>
        <ecNumber evidence="2 9">1.1.1.37</ecNumber>
    </recommendedName>
</protein>
<dbReference type="PANTHER" id="PTHR23382">
    <property type="entry name" value="MALATE DEHYDROGENASE"/>
    <property type="match status" value="1"/>
</dbReference>
<dbReference type="FunFam" id="3.40.50.720:FF:000010">
    <property type="entry name" value="Malate dehydrogenase"/>
    <property type="match status" value="1"/>
</dbReference>
<dbReference type="InterPro" id="IPR001236">
    <property type="entry name" value="Lactate/malate_DH_N"/>
</dbReference>
<dbReference type="NCBIfam" id="NF003916">
    <property type="entry name" value="PRK05442.1"/>
    <property type="match status" value="1"/>
</dbReference>
<dbReference type="PROSITE" id="PS00068">
    <property type="entry name" value="MDH"/>
    <property type="match status" value="1"/>
</dbReference>
<dbReference type="InterPro" id="IPR022383">
    <property type="entry name" value="Lactate/malate_DH_C"/>
</dbReference>
<keyword evidence="3 8" id="KW-0560">Oxidoreductase</keyword>
<evidence type="ECO:0000259" key="10">
    <source>
        <dbReference type="Pfam" id="PF00056"/>
    </source>
</evidence>
<dbReference type="InterPro" id="IPR010945">
    <property type="entry name" value="Malate_DH_type2"/>
</dbReference>
<feature type="domain" description="Lactate/malate dehydrogenase C-terminal" evidence="11">
    <location>
        <begin position="185"/>
        <end position="356"/>
    </location>
</feature>
<name>A0A7S3G4F2_9EUKA</name>
<evidence type="ECO:0000256" key="8">
    <source>
        <dbReference type="RuleBase" id="RU003369"/>
    </source>
</evidence>
<feature type="binding site" evidence="6">
    <location>
        <position position="121"/>
    </location>
    <ligand>
        <name>substrate</name>
    </ligand>
</feature>
<dbReference type="GO" id="GO:0006099">
    <property type="term" value="P:tricarboxylic acid cycle"/>
    <property type="evidence" value="ECO:0007669"/>
    <property type="project" value="UniProtKB-KW"/>
</dbReference>
<sequence>MDLSTRKLPPSCASPSSCFSHTSKCSMAGQQKSVTVCVTGAAGQIAYSLIPLLLDGRTFGPDVGVHLRMLDIPPAVNVMKGVVMEIEDVGFPLLLSASTYTDAEEAFNGVDVVAMLGAFPRKAGMQRKDLLEKNCGIFAVQGKALDKVAKKSVKIVVVGNPANTNCLILQKNAPSIPKENFSALTRLDHNRAIGQIAAKVGAKPQQVANVCIFGNHSRTQYPYVDVALIRDGEKANPVRGAVGDDEWLDNEFVSTIQERGAAVIQARGLSSALSAAMSISDHLRDWVMGTKPGEFVSMAVTSDGSYGVAEGLIFSFPVKCEDGKWEIIPNLPLTDKGRERMNTTEQELVEERDTAMEILDAK</sequence>
<evidence type="ECO:0000256" key="6">
    <source>
        <dbReference type="PIRSR" id="PIRSR000102-2"/>
    </source>
</evidence>
<dbReference type="Gene3D" id="3.40.50.720">
    <property type="entry name" value="NAD(P)-binding Rossmann-like Domain"/>
    <property type="match status" value="1"/>
</dbReference>
<gene>
    <name evidence="12" type="ORF">PBIL07802_LOCUS7973</name>
</gene>
<dbReference type="InterPro" id="IPR001252">
    <property type="entry name" value="Malate_DH_AS"/>
</dbReference>
<dbReference type="CDD" id="cd01336">
    <property type="entry name" value="MDH_cytoplasmic_cytosolic"/>
    <property type="match status" value="1"/>
</dbReference>
<evidence type="ECO:0000256" key="5">
    <source>
        <dbReference type="PIRSR" id="PIRSR000102-1"/>
    </source>
</evidence>
<evidence type="ECO:0000256" key="2">
    <source>
        <dbReference type="ARBA" id="ARBA00012995"/>
    </source>
</evidence>
<feature type="binding site" evidence="6">
    <location>
        <position position="191"/>
    </location>
    <ligand>
        <name>substrate</name>
    </ligand>
</feature>
<reference evidence="12" key="1">
    <citation type="submission" date="2021-01" db="EMBL/GenBank/DDBJ databases">
        <authorList>
            <person name="Corre E."/>
            <person name="Pelletier E."/>
            <person name="Niang G."/>
            <person name="Scheremetjew M."/>
            <person name="Finn R."/>
            <person name="Kale V."/>
            <person name="Holt S."/>
            <person name="Cochrane G."/>
            <person name="Meng A."/>
            <person name="Brown T."/>
            <person name="Cohen L."/>
        </authorList>
    </citation>
    <scope>NUCLEOTIDE SEQUENCE</scope>
    <source>
        <strain evidence="12">NIES-2562</strain>
    </source>
</reference>
<dbReference type="InterPro" id="IPR001557">
    <property type="entry name" value="L-lactate/malate_DH"/>
</dbReference>
<dbReference type="GO" id="GO:0030060">
    <property type="term" value="F:L-malate dehydrogenase (NAD+) activity"/>
    <property type="evidence" value="ECO:0007669"/>
    <property type="project" value="UniProtKB-EC"/>
</dbReference>
<feature type="binding site" evidence="6">
    <location>
        <position position="127"/>
    </location>
    <ligand>
        <name>substrate</name>
    </ligand>
</feature>
<dbReference type="GO" id="GO:0006108">
    <property type="term" value="P:malate metabolic process"/>
    <property type="evidence" value="ECO:0007669"/>
    <property type="project" value="InterPro"/>
</dbReference>
<dbReference type="AlphaFoldDB" id="A0A7S3G4F2"/>
<dbReference type="SUPFAM" id="SSF56327">
    <property type="entry name" value="LDH C-terminal domain-like"/>
    <property type="match status" value="1"/>
</dbReference>
<dbReference type="InterPro" id="IPR015955">
    <property type="entry name" value="Lactate_DH/Glyco_Ohase_4_C"/>
</dbReference>
<dbReference type="SUPFAM" id="SSF51735">
    <property type="entry name" value="NAD(P)-binding Rossmann-fold domains"/>
    <property type="match status" value="1"/>
</dbReference>
<evidence type="ECO:0000256" key="3">
    <source>
        <dbReference type="ARBA" id="ARBA00023002"/>
    </source>
</evidence>
<evidence type="ECO:0000256" key="4">
    <source>
        <dbReference type="ARBA" id="ARBA00023027"/>
    </source>
</evidence>
<keyword evidence="9" id="KW-0816">Tricarboxylic acid cycle</keyword>
<evidence type="ECO:0000256" key="9">
    <source>
        <dbReference type="RuleBase" id="RU003405"/>
    </source>
</evidence>
<evidence type="ECO:0000259" key="11">
    <source>
        <dbReference type="Pfam" id="PF02866"/>
    </source>
</evidence>